<protein>
    <submittedName>
        <fullName evidence="1">Uncharacterized protein</fullName>
    </submittedName>
</protein>
<organism evidence="1 2">
    <name type="scientific">Rhododendron griersonianum</name>
    <dbReference type="NCBI Taxonomy" id="479676"/>
    <lineage>
        <taxon>Eukaryota</taxon>
        <taxon>Viridiplantae</taxon>
        <taxon>Streptophyta</taxon>
        <taxon>Embryophyta</taxon>
        <taxon>Tracheophyta</taxon>
        <taxon>Spermatophyta</taxon>
        <taxon>Magnoliopsida</taxon>
        <taxon>eudicotyledons</taxon>
        <taxon>Gunneridae</taxon>
        <taxon>Pentapetalae</taxon>
        <taxon>asterids</taxon>
        <taxon>Ericales</taxon>
        <taxon>Ericaceae</taxon>
        <taxon>Ericoideae</taxon>
        <taxon>Rhodoreae</taxon>
        <taxon>Rhododendron</taxon>
    </lineage>
</organism>
<accession>A0AAV6L398</accession>
<dbReference type="EMBL" id="JACTNZ010000003">
    <property type="protein sequence ID" value="KAG5558417.1"/>
    <property type="molecule type" value="Genomic_DNA"/>
</dbReference>
<proteinExistence type="predicted"/>
<evidence type="ECO:0000313" key="2">
    <source>
        <dbReference type="Proteomes" id="UP000823749"/>
    </source>
</evidence>
<dbReference type="AlphaFoldDB" id="A0AAV6L398"/>
<keyword evidence="2" id="KW-1185">Reference proteome</keyword>
<gene>
    <name evidence="1" type="ORF">RHGRI_008374</name>
</gene>
<sequence length="153" mass="17860">MTDSRMLKRWKVIIIVAIHKLFDPLDVSWQLHIDDFRFSDIGQTENDNSSGFSGQFINKRTCIGFPPSHEVHPIDAEDEDGDQSVRALRYIRQWNCCLIKEEEEERNWIFSVDQMQDEGTDGDEPDWHFFQNATNTIGHSNEDHNLAHTVLEV</sequence>
<evidence type="ECO:0000313" key="1">
    <source>
        <dbReference type="EMBL" id="KAG5558417.1"/>
    </source>
</evidence>
<reference evidence="1" key="1">
    <citation type="submission" date="2020-08" db="EMBL/GenBank/DDBJ databases">
        <title>Plant Genome Project.</title>
        <authorList>
            <person name="Zhang R.-G."/>
        </authorList>
    </citation>
    <scope>NUCLEOTIDE SEQUENCE</scope>
    <source>
        <strain evidence="1">WSP0</strain>
        <tissue evidence="1">Leaf</tissue>
    </source>
</reference>
<name>A0AAV6L398_9ERIC</name>
<dbReference type="Proteomes" id="UP000823749">
    <property type="component" value="Chromosome 3"/>
</dbReference>
<comment type="caution">
    <text evidence="1">The sequence shown here is derived from an EMBL/GenBank/DDBJ whole genome shotgun (WGS) entry which is preliminary data.</text>
</comment>